<dbReference type="GeneID" id="94837140"/>
<feature type="transmembrane region" description="Helical" evidence="9">
    <location>
        <begin position="42"/>
        <end position="61"/>
    </location>
</feature>
<feature type="transmembrane region" description="Helical" evidence="9">
    <location>
        <begin position="125"/>
        <end position="144"/>
    </location>
</feature>
<dbReference type="InterPro" id="IPR003342">
    <property type="entry name" value="ArnT-like_N"/>
</dbReference>
<dbReference type="OrthoDB" id="292747at2759"/>
<comment type="caution">
    <text evidence="12">The sequence shown here is derived from an EMBL/GenBank/DDBJ whole genome shotgun (WGS) entry which is preliminary data.</text>
</comment>
<dbReference type="AlphaFoldDB" id="A0A1J4KH63"/>
<dbReference type="InterPro" id="IPR027005">
    <property type="entry name" value="PMT-like"/>
</dbReference>
<evidence type="ECO:0000256" key="2">
    <source>
        <dbReference type="ARBA" id="ARBA00004922"/>
    </source>
</evidence>
<evidence type="ECO:0000256" key="1">
    <source>
        <dbReference type="ARBA" id="ARBA00004127"/>
    </source>
</evidence>
<feature type="transmembrane region" description="Helical" evidence="9">
    <location>
        <begin position="425"/>
        <end position="447"/>
    </location>
</feature>
<dbReference type="GO" id="GO:0004169">
    <property type="term" value="F:dolichyl-phosphate-mannose-protein mannosyltransferase activity"/>
    <property type="evidence" value="ECO:0007669"/>
    <property type="project" value="TreeGrafter"/>
</dbReference>
<reference evidence="12" key="1">
    <citation type="submission" date="2016-10" db="EMBL/GenBank/DDBJ databases">
        <authorList>
            <person name="Benchimol M."/>
            <person name="Almeida L.G."/>
            <person name="Vasconcelos A.T."/>
            <person name="Perreira-Neves A."/>
            <person name="Rosa I.A."/>
            <person name="Tasca T."/>
            <person name="Bogo M.R."/>
            <person name="de Souza W."/>
        </authorList>
    </citation>
    <scope>NUCLEOTIDE SEQUENCE [LARGE SCALE GENOMIC DNA]</scope>
    <source>
        <strain evidence="12">K</strain>
    </source>
</reference>
<feature type="transmembrane region" description="Helical" evidence="9">
    <location>
        <begin position="182"/>
        <end position="201"/>
    </location>
</feature>
<evidence type="ECO:0000256" key="7">
    <source>
        <dbReference type="ARBA" id="ARBA00022989"/>
    </source>
</evidence>
<sequence>MMFIIHQINFNVFLPIIYKYNHIFLKNMNEEGHGAKLTGYDAFYIIILTFIALAIRLWVIFHPDGPVFDEVHFGNFTNWYTKSQFFFDIHPPLGKLIMFAFSNLSEYDGNLPFHNTRKYPDCSYVSLRLTPAIFSALCCPLIYVTVRFSGFGYISAITAATLMVTDTSMATEGRFILSDGMLHFFSCLHLAIISFTFSLRLQNRKKFAAWHVLTGLSLGAACSCKNTAWGLMGLDAFIYIVNFFPLTKIGIMDYLFEIFVYGSTLFLLNLFVYLASFYVHFIVLPLSGQGKGYLPENMKAQLIPLSAPNVSIMGRRIQKPGLLYRSLKLTWIMHSGNMGIRNFHGSQSRPHNWPFLTGIDVGFWGGYGQEIKCHGNVFSYYFAFLGVVLCAFPYKHELYMKGIRFTIGWMMCYFPFYLIPRTMYLYHYLIPLMIGCCAYGAILEMILPKKLRGIVAFATWTLAWFGFWLWMPLVYGKYGHDRNIMYWNDNWLHGDAVYKSEQALDRQKKR</sequence>
<evidence type="ECO:0000259" key="11">
    <source>
        <dbReference type="Pfam" id="PF16192"/>
    </source>
</evidence>
<dbReference type="Proteomes" id="UP000179807">
    <property type="component" value="Unassembled WGS sequence"/>
</dbReference>
<dbReference type="GO" id="GO:0016020">
    <property type="term" value="C:membrane"/>
    <property type="evidence" value="ECO:0007669"/>
    <property type="project" value="InterPro"/>
</dbReference>
<feature type="transmembrane region" description="Helical" evidence="9">
    <location>
        <begin position="236"/>
        <end position="256"/>
    </location>
</feature>
<evidence type="ECO:0000256" key="4">
    <source>
        <dbReference type="ARBA" id="ARBA00022676"/>
    </source>
</evidence>
<evidence type="ECO:0000256" key="5">
    <source>
        <dbReference type="ARBA" id="ARBA00022679"/>
    </source>
</evidence>
<keyword evidence="8 9" id="KW-0472">Membrane</keyword>
<feature type="domain" description="ArnT-like N-terminal" evidence="10">
    <location>
        <begin position="47"/>
        <end position="284"/>
    </location>
</feature>
<dbReference type="Pfam" id="PF02366">
    <property type="entry name" value="PMT"/>
    <property type="match status" value="1"/>
</dbReference>
<evidence type="ECO:0000259" key="10">
    <source>
        <dbReference type="Pfam" id="PF02366"/>
    </source>
</evidence>
<evidence type="ECO:0000256" key="8">
    <source>
        <dbReference type="ARBA" id="ARBA00023136"/>
    </source>
</evidence>
<evidence type="ECO:0000256" key="9">
    <source>
        <dbReference type="SAM" id="Phobius"/>
    </source>
</evidence>
<dbReference type="UniPathway" id="UPA00378"/>
<keyword evidence="7 9" id="KW-1133">Transmembrane helix</keyword>
<dbReference type="RefSeq" id="XP_068362126.1">
    <property type="nucleotide sequence ID" value="XM_068502436.1"/>
</dbReference>
<keyword evidence="5" id="KW-0808">Transferase</keyword>
<feature type="transmembrane region" description="Helical" evidence="9">
    <location>
        <begin position="151"/>
        <end position="170"/>
    </location>
</feature>
<comment type="similarity">
    <text evidence="3">Belongs to the glycosyltransferase 39 family.</text>
</comment>
<dbReference type="PANTHER" id="PTHR10050:SF46">
    <property type="entry name" value="PROTEIN O-MANNOSYL-TRANSFERASE 2"/>
    <property type="match status" value="1"/>
</dbReference>
<protein>
    <submittedName>
        <fullName evidence="12">Dolichyl-phosphate-mannose-protein mannosyltransferase</fullName>
    </submittedName>
</protein>
<evidence type="ECO:0000313" key="12">
    <source>
        <dbReference type="EMBL" id="OHT08990.1"/>
    </source>
</evidence>
<comment type="pathway">
    <text evidence="2">Protein modification; protein glycosylation.</text>
</comment>
<keyword evidence="13" id="KW-1185">Reference proteome</keyword>
<organism evidence="12 13">
    <name type="scientific">Tritrichomonas foetus</name>
    <dbReference type="NCBI Taxonomy" id="1144522"/>
    <lineage>
        <taxon>Eukaryota</taxon>
        <taxon>Metamonada</taxon>
        <taxon>Parabasalia</taxon>
        <taxon>Tritrichomonadida</taxon>
        <taxon>Tritrichomonadidae</taxon>
        <taxon>Tritrichomonas</taxon>
    </lineage>
</organism>
<dbReference type="Pfam" id="PF16192">
    <property type="entry name" value="PMT_4TMC"/>
    <property type="match status" value="1"/>
</dbReference>
<dbReference type="InterPro" id="IPR032421">
    <property type="entry name" value="PMT_4TMC"/>
</dbReference>
<gene>
    <name evidence="12" type="ORF">TRFO_22226</name>
</gene>
<dbReference type="VEuPathDB" id="TrichDB:TRFO_22226"/>
<feature type="transmembrane region" description="Helical" evidence="9">
    <location>
        <begin position="377"/>
        <end position="395"/>
    </location>
</feature>
<evidence type="ECO:0000256" key="6">
    <source>
        <dbReference type="ARBA" id="ARBA00022692"/>
    </source>
</evidence>
<accession>A0A1J4KH63</accession>
<proteinExistence type="inferred from homology"/>
<keyword evidence="6 9" id="KW-0812">Transmembrane</keyword>
<feature type="transmembrane region" description="Helical" evidence="9">
    <location>
        <begin position="454"/>
        <end position="475"/>
    </location>
</feature>
<dbReference type="GO" id="GO:0012505">
    <property type="term" value="C:endomembrane system"/>
    <property type="evidence" value="ECO:0007669"/>
    <property type="project" value="UniProtKB-SubCell"/>
</dbReference>
<evidence type="ECO:0000256" key="3">
    <source>
        <dbReference type="ARBA" id="ARBA00007222"/>
    </source>
</evidence>
<dbReference type="PANTHER" id="PTHR10050">
    <property type="entry name" value="DOLICHYL-PHOSPHATE-MANNOSE--PROTEIN MANNOSYLTRANSFERASE"/>
    <property type="match status" value="1"/>
</dbReference>
<keyword evidence="4 12" id="KW-0328">Glycosyltransferase</keyword>
<feature type="domain" description="Protein O-mannosyl-transferase C-terminal four TM" evidence="11">
    <location>
        <begin position="327"/>
        <end position="485"/>
    </location>
</feature>
<dbReference type="EMBL" id="MLAK01000651">
    <property type="protein sequence ID" value="OHT08990.1"/>
    <property type="molecule type" value="Genomic_DNA"/>
</dbReference>
<comment type="subcellular location">
    <subcellularLocation>
        <location evidence="1">Endomembrane system</location>
        <topology evidence="1">Multi-pass membrane protein</topology>
    </subcellularLocation>
</comment>
<name>A0A1J4KH63_9EUKA</name>
<evidence type="ECO:0000313" key="13">
    <source>
        <dbReference type="Proteomes" id="UP000179807"/>
    </source>
</evidence>
<feature type="transmembrane region" description="Helical" evidence="9">
    <location>
        <begin position="265"/>
        <end position="286"/>
    </location>
</feature>
<feature type="transmembrane region" description="Helical" evidence="9">
    <location>
        <begin position="402"/>
        <end position="419"/>
    </location>
</feature>